<protein>
    <recommendedName>
        <fullName evidence="2">Solute carrier family 3 member 2 N-terminal domain-containing protein</fullName>
    </recommendedName>
</protein>
<feature type="domain" description="Solute carrier family 3 member 2 N-terminal" evidence="2">
    <location>
        <begin position="45"/>
        <end position="92"/>
    </location>
</feature>
<dbReference type="VEuPathDB" id="VectorBase:ACUA007824"/>
<evidence type="ECO:0000256" key="1">
    <source>
        <dbReference type="SAM" id="Phobius"/>
    </source>
</evidence>
<keyword evidence="4" id="KW-1185">Reference proteome</keyword>
<dbReference type="EMBL" id="AXCM01011095">
    <property type="status" value="NOT_ANNOTATED_CDS"/>
    <property type="molecule type" value="Genomic_DNA"/>
</dbReference>
<sequence>MTINERTTLLPKEYQKTYSIAIPQDDMNNNISNSTNDNGVLSEYDSYALTKDELNKYIDDPWWIKMRYGCFATCWIVCLIALGISLYIAADALQHDHCGDTFTGNGTSLPSILAPVDSASMNPFSNVEPSTPPSIVFALLNQPTS</sequence>
<evidence type="ECO:0000313" key="3">
    <source>
        <dbReference type="EnsemblMetazoa" id="ACUA007824-PA"/>
    </source>
</evidence>
<keyword evidence="1" id="KW-1133">Transmembrane helix</keyword>
<proteinExistence type="predicted"/>
<evidence type="ECO:0000259" key="2">
    <source>
        <dbReference type="Pfam" id="PF16028"/>
    </source>
</evidence>
<dbReference type="InterPro" id="IPR031984">
    <property type="entry name" value="SLC3A2_N"/>
</dbReference>
<organism evidence="3 4">
    <name type="scientific">Anopheles culicifacies</name>
    <dbReference type="NCBI Taxonomy" id="139723"/>
    <lineage>
        <taxon>Eukaryota</taxon>
        <taxon>Metazoa</taxon>
        <taxon>Ecdysozoa</taxon>
        <taxon>Arthropoda</taxon>
        <taxon>Hexapoda</taxon>
        <taxon>Insecta</taxon>
        <taxon>Pterygota</taxon>
        <taxon>Neoptera</taxon>
        <taxon>Endopterygota</taxon>
        <taxon>Diptera</taxon>
        <taxon>Nematocera</taxon>
        <taxon>Culicoidea</taxon>
        <taxon>Culicidae</taxon>
        <taxon>Anophelinae</taxon>
        <taxon>Anopheles</taxon>
        <taxon>culicifacies species complex</taxon>
    </lineage>
</organism>
<keyword evidence="1" id="KW-0472">Membrane</keyword>
<dbReference type="AlphaFoldDB" id="A0A182M2H4"/>
<feature type="transmembrane region" description="Helical" evidence="1">
    <location>
        <begin position="68"/>
        <end position="90"/>
    </location>
</feature>
<dbReference type="Proteomes" id="UP000075883">
    <property type="component" value="Unassembled WGS sequence"/>
</dbReference>
<reference evidence="4" key="1">
    <citation type="submission" date="2013-09" db="EMBL/GenBank/DDBJ databases">
        <title>The Genome Sequence of Anopheles culicifacies species A.</title>
        <authorList>
            <consortium name="The Broad Institute Genomics Platform"/>
            <person name="Neafsey D.E."/>
            <person name="Besansky N."/>
            <person name="Howell P."/>
            <person name="Walton C."/>
            <person name="Young S.K."/>
            <person name="Zeng Q."/>
            <person name="Gargeya S."/>
            <person name="Fitzgerald M."/>
            <person name="Haas B."/>
            <person name="Abouelleil A."/>
            <person name="Allen A.W."/>
            <person name="Alvarado L."/>
            <person name="Arachchi H.M."/>
            <person name="Berlin A.M."/>
            <person name="Chapman S.B."/>
            <person name="Gainer-Dewar J."/>
            <person name="Goldberg J."/>
            <person name="Griggs A."/>
            <person name="Gujja S."/>
            <person name="Hansen M."/>
            <person name="Howarth C."/>
            <person name="Imamovic A."/>
            <person name="Ireland A."/>
            <person name="Larimer J."/>
            <person name="McCowan C."/>
            <person name="Murphy C."/>
            <person name="Pearson M."/>
            <person name="Poon T.W."/>
            <person name="Priest M."/>
            <person name="Roberts A."/>
            <person name="Saif S."/>
            <person name="Shea T."/>
            <person name="Sisk P."/>
            <person name="Sykes S."/>
            <person name="Wortman J."/>
            <person name="Nusbaum C."/>
            <person name="Birren B."/>
        </authorList>
    </citation>
    <scope>NUCLEOTIDE SEQUENCE [LARGE SCALE GENOMIC DNA]</scope>
    <source>
        <strain evidence="4">A-37</strain>
    </source>
</reference>
<accession>A0A182M2H4</accession>
<dbReference type="Pfam" id="PF16028">
    <property type="entry name" value="SLC3A2_N"/>
    <property type="match status" value="1"/>
</dbReference>
<reference evidence="3" key="2">
    <citation type="submission" date="2020-05" db="UniProtKB">
        <authorList>
            <consortium name="EnsemblMetazoa"/>
        </authorList>
    </citation>
    <scope>IDENTIFICATION</scope>
    <source>
        <strain evidence="3">A-37</strain>
    </source>
</reference>
<keyword evidence="1" id="KW-0812">Transmembrane</keyword>
<evidence type="ECO:0000313" key="4">
    <source>
        <dbReference type="Proteomes" id="UP000075883"/>
    </source>
</evidence>
<dbReference type="EnsemblMetazoa" id="ACUA007824-RA">
    <property type="protein sequence ID" value="ACUA007824-PA"/>
    <property type="gene ID" value="ACUA007824"/>
</dbReference>
<name>A0A182M2H4_9DIPT</name>